<dbReference type="Proteomes" id="UP000829999">
    <property type="component" value="Chromosome 12"/>
</dbReference>
<feature type="transmembrane region" description="Helical" evidence="13">
    <location>
        <begin position="127"/>
        <end position="147"/>
    </location>
</feature>
<evidence type="ECO:0000256" key="6">
    <source>
        <dbReference type="ARBA" id="ARBA00022741"/>
    </source>
</evidence>
<keyword evidence="10 13" id="KW-0472">Membrane</keyword>
<dbReference type="PANTHER" id="PTHR45627">
    <property type="entry name" value="ADENYLATE CYCLASE TYPE 1"/>
    <property type="match status" value="1"/>
</dbReference>
<dbReference type="Pfam" id="PF16214">
    <property type="entry name" value="AC_N"/>
    <property type="match status" value="1"/>
</dbReference>
<feature type="transmembrane region" description="Helical" evidence="13">
    <location>
        <begin position="94"/>
        <end position="115"/>
    </location>
</feature>
<evidence type="ECO:0000256" key="11">
    <source>
        <dbReference type="ARBA" id="ARBA00023239"/>
    </source>
</evidence>
<feature type="transmembrane region" description="Helical" evidence="13">
    <location>
        <begin position="799"/>
        <end position="818"/>
    </location>
</feature>
<feature type="transmembrane region" description="Helical" evidence="13">
    <location>
        <begin position="645"/>
        <end position="664"/>
    </location>
</feature>
<dbReference type="GO" id="GO:0006171">
    <property type="term" value="P:cAMP biosynthetic process"/>
    <property type="evidence" value="ECO:0007669"/>
    <property type="project" value="TreeGrafter"/>
</dbReference>
<evidence type="ECO:0000256" key="8">
    <source>
        <dbReference type="ARBA" id="ARBA00022842"/>
    </source>
</evidence>
<dbReference type="InterPro" id="IPR001054">
    <property type="entry name" value="A/G_cyclase"/>
</dbReference>
<feature type="domain" description="Guanylate cyclase" evidence="14">
    <location>
        <begin position="913"/>
        <end position="1047"/>
    </location>
</feature>
<feature type="compositionally biased region" description="Polar residues" evidence="12">
    <location>
        <begin position="1207"/>
        <end position="1223"/>
    </location>
</feature>
<dbReference type="GO" id="GO:0005886">
    <property type="term" value="C:plasma membrane"/>
    <property type="evidence" value="ECO:0007669"/>
    <property type="project" value="TreeGrafter"/>
</dbReference>
<keyword evidence="5" id="KW-0479">Metal-binding</keyword>
<dbReference type="CDD" id="cd07302">
    <property type="entry name" value="CHD"/>
    <property type="match status" value="2"/>
</dbReference>
<protein>
    <recommendedName>
        <fullName evidence="3">adenylate cyclase</fullName>
        <ecNumber evidence="3">4.6.1.1</ecNumber>
    </recommendedName>
</protein>
<evidence type="ECO:0000256" key="4">
    <source>
        <dbReference type="ARBA" id="ARBA00022692"/>
    </source>
</evidence>
<keyword evidence="7" id="KW-0067">ATP-binding</keyword>
<dbReference type="SUPFAM" id="SSF55073">
    <property type="entry name" value="Nucleotide cyclase"/>
    <property type="match status" value="2"/>
</dbReference>
<name>A0A9R0EW34_SPOFR</name>
<dbReference type="GO" id="GO:0046872">
    <property type="term" value="F:metal ion binding"/>
    <property type="evidence" value="ECO:0007669"/>
    <property type="project" value="UniProtKB-KW"/>
</dbReference>
<dbReference type="Pfam" id="PF00211">
    <property type="entry name" value="Guanylate_cyc"/>
    <property type="match status" value="2"/>
</dbReference>
<dbReference type="PANTHER" id="PTHR45627:SF1">
    <property type="entry name" value="ADENYLATE CYCLASE TYPE 8"/>
    <property type="match status" value="1"/>
</dbReference>
<feature type="transmembrane region" description="Helical" evidence="13">
    <location>
        <begin position="824"/>
        <end position="843"/>
    </location>
</feature>
<proteinExistence type="predicted"/>
<sequence length="1280" mass="145879">MKLQCEHNMEEATPSEIGDDKHVHLSNGNHSLRSRSLSTSSDVNLEGDESHSNEMPAPLYYKGIYCPTIINTFKTRSIELSYQRYSRKQRQKSVIQVNLVDLALKVALIGIYTITDRDEAWPSITQGTWTAMFMCVNLLVCSISLWTNFANNHLHWAAAATWMLLLIQALCKQGIGFHESQNQVWYMLFVIFVPYAMFPLSLCWCITFGMLSIAAQFIRTLLDINRRLKSETTAVNCFGNDFNCALRMMASNLALYLAVNLAGLYAKSLMDWGQRKVFLETRKSMIAYEKTKKESDRQLKLFRSVIPDFMAEKIISICTKGEIEFDEEQLSKLVSVTPVHQDVSILFADIKGFTELSSKCSPEDLVDTLYALFAGFDKLASENNCLRIKLLGDCYYCVSGVPERREDHAQCCVNMGLSMIRAIREVRETMKDTMEGELDMRIGIHSGKVLCGVLGLIKWQFDLWSRDVTLAQHMESGGLPGRVHISAATLECLNGAFEVEPGYGGTRDAYLKEHHPNTYFIKVPEPDPEPIQYPKITHRNSLPPTSQLSWELPPGRRPSSLAEEWTPKLPFEDCYDANTSYEDLAQDVPPISDVEESDIINHLFESNPMQRMRLQFMYGWSLRFNRPTIEAQFGRLDEETFKSNIMCCFVLWLFVVAVQILVYYNCPTLIVVLAVMTVPLTLSFALVMLEEFTCVPMVLYRLSVHFNKMRTFKIVHICCFITVMTITSTVKLYTCPLLYLPEHQDTNIAMNVTCAPDNQTNTVKDPVECYRPEYVVFTWVLCLVALTSVLKLYFIIKTILAIVNVVMYCIILVGYYKYYQTRNALLPAQMLVLMVGFLIVVVIHARLLEVISRLDFLWKLQAKTDLDEVKWTQRSNKNLLKYILPDHAVKHFLSKDWQQNPDKLYSHMHPEVGVMFASIANFDEFYSDKNALKCMRILNEIIFVFDKLKLQNRYKCVEKIKTVGAIYMAASGLQTDPKKGENQGHEHLYTLVDFALALKETVKSISYYEFRLRIGISYGPLVGAVIGATKPVYDIWGNTVNEASRMESTGEIDKIQVTKDTKEILSGYYVLESCGMKSVKGKGMMETWFVVKKTREKYEDEMNALNLDQKPTTPPRSLAALVYSILQSRRRINTHPLDASSMPKKSEGVRKNRAVTAPCSSNQIGNLWRPRPRTAKTFSNELELDNGTRLRRQRPANPRISIHPVAPSSSSTNAPDGDRQSTCMTPVEEVTRRSLRTQSSFDGSIGSARMRSITNAFLFKNRVKNIKSDKVKLCIEESGD</sequence>
<keyword evidence="15" id="KW-1185">Reference proteome</keyword>
<organism evidence="15 16">
    <name type="scientific">Spodoptera frugiperda</name>
    <name type="common">Fall armyworm</name>
    <dbReference type="NCBI Taxonomy" id="7108"/>
    <lineage>
        <taxon>Eukaryota</taxon>
        <taxon>Metazoa</taxon>
        <taxon>Ecdysozoa</taxon>
        <taxon>Arthropoda</taxon>
        <taxon>Hexapoda</taxon>
        <taxon>Insecta</taxon>
        <taxon>Pterygota</taxon>
        <taxon>Neoptera</taxon>
        <taxon>Endopterygota</taxon>
        <taxon>Lepidoptera</taxon>
        <taxon>Glossata</taxon>
        <taxon>Ditrysia</taxon>
        <taxon>Noctuoidea</taxon>
        <taxon>Noctuidae</taxon>
        <taxon>Amphipyrinae</taxon>
        <taxon>Spodoptera</taxon>
    </lineage>
</organism>
<evidence type="ECO:0000313" key="16">
    <source>
        <dbReference type="RefSeq" id="XP_050553234.1"/>
    </source>
</evidence>
<feature type="transmembrane region" description="Helical" evidence="13">
    <location>
        <begin position="154"/>
        <end position="175"/>
    </location>
</feature>
<dbReference type="SMART" id="SM00044">
    <property type="entry name" value="CYCc"/>
    <property type="match status" value="2"/>
</dbReference>
<dbReference type="Gene3D" id="3.30.70.1230">
    <property type="entry name" value="Nucleotide cyclase"/>
    <property type="match status" value="2"/>
</dbReference>
<dbReference type="FunFam" id="3.30.70.1230:FF:000048">
    <property type="entry name" value="Phospholipid-transporting ATPase, putative"/>
    <property type="match status" value="1"/>
</dbReference>
<evidence type="ECO:0000256" key="13">
    <source>
        <dbReference type="SAM" id="Phobius"/>
    </source>
</evidence>
<keyword evidence="11" id="KW-0456">Lyase</keyword>
<dbReference type="PROSITE" id="PS50125">
    <property type="entry name" value="GUANYLATE_CYCLASE_2"/>
    <property type="match status" value="2"/>
</dbReference>
<dbReference type="GeneID" id="118263023"/>
<feature type="transmembrane region" description="Helical" evidence="13">
    <location>
        <begin position="670"/>
        <end position="689"/>
    </location>
</feature>
<feature type="region of interest" description="Disordered" evidence="12">
    <location>
        <begin position="1"/>
        <end position="51"/>
    </location>
</feature>
<feature type="transmembrane region" description="Helical" evidence="13">
    <location>
        <begin position="710"/>
        <end position="730"/>
    </location>
</feature>
<keyword evidence="4 13" id="KW-0812">Transmembrane</keyword>
<gene>
    <name evidence="16" type="primary">LOC118263023</name>
</gene>
<dbReference type="OrthoDB" id="60033at2759"/>
<feature type="region of interest" description="Disordered" evidence="12">
    <location>
        <begin position="1187"/>
        <end position="1223"/>
    </location>
</feature>
<accession>A0A9R0EW34</accession>
<evidence type="ECO:0000256" key="9">
    <source>
        <dbReference type="ARBA" id="ARBA00022989"/>
    </source>
</evidence>
<comment type="catalytic activity">
    <reaction evidence="1">
        <text>ATP = 3',5'-cyclic AMP + diphosphate</text>
        <dbReference type="Rhea" id="RHEA:15389"/>
        <dbReference type="ChEBI" id="CHEBI:30616"/>
        <dbReference type="ChEBI" id="CHEBI:33019"/>
        <dbReference type="ChEBI" id="CHEBI:58165"/>
        <dbReference type="EC" id="4.6.1.1"/>
    </reaction>
</comment>
<dbReference type="RefSeq" id="XP_050553234.1">
    <property type="nucleotide sequence ID" value="XM_050697277.1"/>
</dbReference>
<evidence type="ECO:0000256" key="5">
    <source>
        <dbReference type="ARBA" id="ARBA00022723"/>
    </source>
</evidence>
<evidence type="ECO:0000256" key="3">
    <source>
        <dbReference type="ARBA" id="ARBA00012201"/>
    </source>
</evidence>
<keyword evidence="8" id="KW-0460">Magnesium</keyword>
<dbReference type="GO" id="GO:0007189">
    <property type="term" value="P:adenylate cyclase-activating G protein-coupled receptor signaling pathway"/>
    <property type="evidence" value="ECO:0007669"/>
    <property type="project" value="TreeGrafter"/>
</dbReference>
<dbReference type="InterPro" id="IPR029787">
    <property type="entry name" value="Nucleotide_cyclase"/>
</dbReference>
<comment type="subcellular location">
    <subcellularLocation>
        <location evidence="2">Membrane</location>
        <topology evidence="2">Multi-pass membrane protein</topology>
    </subcellularLocation>
</comment>
<dbReference type="AlphaFoldDB" id="A0A9R0EW34"/>
<evidence type="ECO:0000256" key="12">
    <source>
        <dbReference type="SAM" id="MobiDB-lite"/>
    </source>
</evidence>
<feature type="domain" description="Guanylate cyclase" evidence="14">
    <location>
        <begin position="344"/>
        <end position="475"/>
    </location>
</feature>
<dbReference type="FunFam" id="3.30.70.1230:FF:000008">
    <property type="entry name" value="Adenylate cyclase type 9"/>
    <property type="match status" value="1"/>
</dbReference>
<dbReference type="GO" id="GO:0004016">
    <property type="term" value="F:adenylate cyclase activity"/>
    <property type="evidence" value="ECO:0007669"/>
    <property type="project" value="UniProtKB-EC"/>
</dbReference>
<feature type="compositionally biased region" description="Basic and acidic residues" evidence="12">
    <location>
        <begin position="1"/>
        <end position="10"/>
    </location>
</feature>
<evidence type="ECO:0000256" key="2">
    <source>
        <dbReference type="ARBA" id="ARBA00004141"/>
    </source>
</evidence>
<dbReference type="EC" id="4.6.1.1" evidence="3"/>
<dbReference type="InterPro" id="IPR032628">
    <property type="entry name" value="AC_N"/>
</dbReference>
<evidence type="ECO:0000256" key="7">
    <source>
        <dbReference type="ARBA" id="ARBA00022840"/>
    </source>
</evidence>
<dbReference type="GO" id="GO:0005524">
    <property type="term" value="F:ATP binding"/>
    <property type="evidence" value="ECO:0007669"/>
    <property type="project" value="UniProtKB-KW"/>
</dbReference>
<keyword evidence="6" id="KW-0547">Nucleotide-binding</keyword>
<dbReference type="GO" id="GO:0035556">
    <property type="term" value="P:intracellular signal transduction"/>
    <property type="evidence" value="ECO:0007669"/>
    <property type="project" value="InterPro"/>
</dbReference>
<evidence type="ECO:0000256" key="10">
    <source>
        <dbReference type="ARBA" id="ARBA00023136"/>
    </source>
</evidence>
<evidence type="ECO:0000256" key="1">
    <source>
        <dbReference type="ARBA" id="ARBA00001593"/>
    </source>
</evidence>
<evidence type="ECO:0000313" key="15">
    <source>
        <dbReference type="Proteomes" id="UP000829999"/>
    </source>
</evidence>
<evidence type="ECO:0000259" key="14">
    <source>
        <dbReference type="PROSITE" id="PS50125"/>
    </source>
</evidence>
<reference evidence="16" key="1">
    <citation type="submission" date="2025-08" db="UniProtKB">
        <authorList>
            <consortium name="RefSeq"/>
        </authorList>
    </citation>
    <scope>IDENTIFICATION</scope>
    <source>
        <tissue evidence="16">Whole larval tissue</tissue>
    </source>
</reference>
<feature type="transmembrane region" description="Helical" evidence="13">
    <location>
        <begin position="187"/>
        <end position="218"/>
    </location>
</feature>
<keyword evidence="9 13" id="KW-1133">Transmembrane helix</keyword>